<dbReference type="PANTHER" id="PTHR36216:SF1">
    <property type="entry name" value="HTH ARSR-TYPE DOMAIN-CONTAINING PROTEIN"/>
    <property type="match status" value="1"/>
</dbReference>
<dbReference type="AlphaFoldDB" id="L0HG59"/>
<keyword evidence="1" id="KW-1133">Transmembrane helix</keyword>
<accession>L0HG59</accession>
<organism evidence="3 4">
    <name type="scientific">Methanoregula formicica (strain DSM 22288 / NBRC 105244 / SMSP)</name>
    <dbReference type="NCBI Taxonomy" id="593750"/>
    <lineage>
        <taxon>Archaea</taxon>
        <taxon>Methanobacteriati</taxon>
        <taxon>Methanobacteriota</taxon>
        <taxon>Stenosarchaea group</taxon>
        <taxon>Methanomicrobia</taxon>
        <taxon>Methanomicrobiales</taxon>
        <taxon>Methanoregulaceae</taxon>
        <taxon>Methanoregula</taxon>
    </lineage>
</organism>
<keyword evidence="1" id="KW-0472">Membrane</keyword>
<dbReference type="SMART" id="SM00418">
    <property type="entry name" value="HTH_ARSR"/>
    <property type="match status" value="1"/>
</dbReference>
<dbReference type="Gene3D" id="1.10.10.10">
    <property type="entry name" value="Winged helix-like DNA-binding domain superfamily/Winged helix DNA-binding domain"/>
    <property type="match status" value="2"/>
</dbReference>
<dbReference type="eggNOG" id="arCOG02611">
    <property type="taxonomic scope" value="Archaea"/>
</dbReference>
<protein>
    <recommendedName>
        <fullName evidence="2">HTH arsR-type domain-containing protein</fullName>
    </recommendedName>
</protein>
<feature type="transmembrane region" description="Helical" evidence="1">
    <location>
        <begin position="59"/>
        <end position="81"/>
    </location>
</feature>
<dbReference type="KEGG" id="mfo:Metfor_1996"/>
<sequence length="253" mass="28939" precursor="true">MFSYPSRSILAIISFFFLVATSTAAPVNYVVESGYPYLIENPPDDVRQLSWWELSLRDIIIFSLVAVSPALTYPLELFILVKMLLYSGYRHITDKTVLDNRMRLEIYSRIRDHPGTTAPIIAKDLDMNLGTVRYHLAMLQITRKITSISNPGFIAFFENPESRSILERKLLAHMRNETKVKIFQYLWQMPDSSRKGIADHLGLSGPAVTWHMNQLMDDLIIVTIRDGKCIRHSLNPEAVPVLEKYLPAMIPGD</sequence>
<dbReference type="InterPro" id="IPR036390">
    <property type="entry name" value="WH_DNA-bd_sf"/>
</dbReference>
<gene>
    <name evidence="3" type="ordered locus">Metfor_1996</name>
</gene>
<dbReference type="InParanoid" id="L0HG59"/>
<feature type="domain" description="HTH arsR-type" evidence="2">
    <location>
        <begin position="169"/>
        <end position="251"/>
    </location>
</feature>
<evidence type="ECO:0000313" key="3">
    <source>
        <dbReference type="EMBL" id="AGB03010.1"/>
    </source>
</evidence>
<evidence type="ECO:0000313" key="4">
    <source>
        <dbReference type="Proteomes" id="UP000010824"/>
    </source>
</evidence>
<name>L0HG59_METFS</name>
<dbReference type="Pfam" id="PF13412">
    <property type="entry name" value="HTH_24"/>
    <property type="match status" value="1"/>
</dbReference>
<dbReference type="Proteomes" id="UP000010824">
    <property type="component" value="Chromosome"/>
</dbReference>
<evidence type="ECO:0000256" key="1">
    <source>
        <dbReference type="SAM" id="Phobius"/>
    </source>
</evidence>
<dbReference type="CDD" id="cd00090">
    <property type="entry name" value="HTH_ARSR"/>
    <property type="match status" value="1"/>
</dbReference>
<proteinExistence type="predicted"/>
<dbReference type="InterPro" id="IPR011991">
    <property type="entry name" value="ArsR-like_HTH"/>
</dbReference>
<dbReference type="GO" id="GO:0003700">
    <property type="term" value="F:DNA-binding transcription factor activity"/>
    <property type="evidence" value="ECO:0007669"/>
    <property type="project" value="InterPro"/>
</dbReference>
<dbReference type="HOGENOM" id="CLU_084118_0_0_2"/>
<reference evidence="3 4" key="2">
    <citation type="journal article" date="2014" name="Genome Announc.">
        <title>Complete Genome Sequence of Methanoregula formicica SMSPT, a Mesophilic Hydrogenotrophic Methanogen Isolated from a Methanogenic Upflow Anaerobic Sludge Blanket Reactor.</title>
        <authorList>
            <person name="Yamamoto K."/>
            <person name="Tamaki H."/>
            <person name="Cadillo-Quiroz H."/>
            <person name="Imachi H."/>
            <person name="Kyrpides N."/>
            <person name="Woyke T."/>
            <person name="Goodwin L."/>
            <person name="Zinder S.H."/>
            <person name="Kamagata Y."/>
            <person name="Liu W.T."/>
        </authorList>
    </citation>
    <scope>NUCLEOTIDE SEQUENCE [LARGE SCALE GENOMIC DNA]</scope>
    <source>
        <strain evidence="4">DSM 22288 / NBRC 105244 / SMSP</strain>
    </source>
</reference>
<keyword evidence="1" id="KW-0812">Transmembrane</keyword>
<dbReference type="SUPFAM" id="SSF46785">
    <property type="entry name" value="Winged helix' DNA-binding domain"/>
    <property type="match status" value="2"/>
</dbReference>
<dbReference type="InterPro" id="IPR036388">
    <property type="entry name" value="WH-like_DNA-bd_sf"/>
</dbReference>
<dbReference type="PANTHER" id="PTHR36216">
    <property type="entry name" value="TRANSCRIPTIONAL REGULATOR, TRMB"/>
    <property type="match status" value="1"/>
</dbReference>
<keyword evidence="4" id="KW-1185">Reference proteome</keyword>
<dbReference type="EMBL" id="CP003167">
    <property type="protein sequence ID" value="AGB03010.1"/>
    <property type="molecule type" value="Genomic_DNA"/>
</dbReference>
<reference evidence="4" key="1">
    <citation type="submission" date="2011-12" db="EMBL/GenBank/DDBJ databases">
        <title>Complete sequence of Methanoregula formicicum SMSP.</title>
        <authorList>
            <person name="Lucas S."/>
            <person name="Han J."/>
            <person name="Lapidus A."/>
            <person name="Cheng J.-F."/>
            <person name="Goodwin L."/>
            <person name="Pitluck S."/>
            <person name="Peters L."/>
            <person name="Ovchinnikova G."/>
            <person name="Teshima H."/>
            <person name="Detter J.C."/>
            <person name="Han C."/>
            <person name="Tapia R."/>
            <person name="Land M."/>
            <person name="Hauser L."/>
            <person name="Kyrpides N."/>
            <person name="Ivanova N."/>
            <person name="Pagani I."/>
            <person name="Imachi H."/>
            <person name="Tamaki H."/>
            <person name="Sekiguchi Y."/>
            <person name="Kamagata Y."/>
            <person name="Cadillo-Quiroz H."/>
            <person name="Zinder S."/>
            <person name="Liu W.-T."/>
            <person name="Woyke T."/>
        </authorList>
    </citation>
    <scope>NUCLEOTIDE SEQUENCE [LARGE SCALE GENOMIC DNA]</scope>
    <source>
        <strain evidence="4">DSM 22288 / NBRC 105244 / SMSP</strain>
    </source>
</reference>
<dbReference type="InterPro" id="IPR001845">
    <property type="entry name" value="HTH_ArsR_DNA-bd_dom"/>
</dbReference>
<evidence type="ECO:0000259" key="2">
    <source>
        <dbReference type="SMART" id="SM00418"/>
    </source>
</evidence>